<reference evidence="1" key="1">
    <citation type="submission" date="2022-10" db="EMBL/GenBank/DDBJ databases">
        <title>Host association and intracellularity evolved multiple times independently in the Rickettsiales.</title>
        <authorList>
            <person name="Castelli M."/>
            <person name="Nardi T."/>
            <person name="Gammuto L."/>
            <person name="Bellinzona G."/>
            <person name="Sabaneyeva E."/>
            <person name="Potekhin A."/>
            <person name="Serra V."/>
            <person name="Petroni G."/>
            <person name="Sassera D."/>
        </authorList>
    </citation>
    <scope>NUCLEOTIDE SEQUENCE [LARGE SCALE GENOMIC DNA]</scope>
    <source>
        <strain evidence="1">US_Bl 11III1</strain>
    </source>
</reference>
<sequence length="38" mass="4532">MDKGTMSTLGKDKMLVWQLKNYWQLALFTQVVPTLFLW</sequence>
<dbReference type="EMBL" id="CP110343">
    <property type="protein sequence ID" value="WPX97498.1"/>
    <property type="molecule type" value="Genomic_DNA"/>
</dbReference>
<name>A0ABZ0US29_9RICK</name>
<dbReference type="Proteomes" id="UP001325140">
    <property type="component" value="Chromosome"/>
</dbReference>
<accession>A0ABZ0US29</accession>
<organism evidence="1 2">
    <name type="scientific">Candidatus Fokinia crypta</name>
    <dbReference type="NCBI Taxonomy" id="1920990"/>
    <lineage>
        <taxon>Bacteria</taxon>
        <taxon>Pseudomonadati</taxon>
        <taxon>Pseudomonadota</taxon>
        <taxon>Alphaproteobacteria</taxon>
        <taxon>Rickettsiales</taxon>
        <taxon>Candidatus Midichloriaceae</taxon>
        <taxon>Candidatus Fokinia</taxon>
    </lineage>
</organism>
<gene>
    <name evidence="1" type="ORF">Fokcrypt_00001</name>
</gene>
<keyword evidence="2" id="KW-1185">Reference proteome</keyword>
<protein>
    <submittedName>
        <fullName evidence="1">Uncharacterized protein</fullName>
    </submittedName>
</protein>
<proteinExistence type="predicted"/>
<evidence type="ECO:0000313" key="2">
    <source>
        <dbReference type="Proteomes" id="UP001325140"/>
    </source>
</evidence>
<evidence type="ECO:0000313" key="1">
    <source>
        <dbReference type="EMBL" id="WPX97498.1"/>
    </source>
</evidence>